<dbReference type="KEGG" id="slj:EGC82_16590"/>
<evidence type="ECO:0000313" key="5">
    <source>
        <dbReference type="EMBL" id="AZG74226.1"/>
    </source>
</evidence>
<dbReference type="OrthoDB" id="7156875at2"/>
<dbReference type="Proteomes" id="UP000278035">
    <property type="component" value="Chromosome"/>
</dbReference>
<dbReference type="Gene3D" id="3.40.50.410">
    <property type="entry name" value="von Willebrand factor, type A domain"/>
    <property type="match status" value="1"/>
</dbReference>
<feature type="domain" description="PilY1 beta-propeller" evidence="4">
    <location>
        <begin position="706"/>
        <end position="933"/>
    </location>
</feature>
<keyword evidence="1" id="KW-0479">Metal-binding</keyword>
<dbReference type="InterPro" id="IPR008707">
    <property type="entry name" value="B-propeller_PilY1"/>
</dbReference>
<keyword evidence="3" id="KW-0732">Signal</keyword>
<evidence type="ECO:0000256" key="1">
    <source>
        <dbReference type="ARBA" id="ARBA00022723"/>
    </source>
</evidence>
<name>A0A3G8LX27_9GAMM</name>
<proteinExistence type="predicted"/>
<gene>
    <name evidence="5" type="ORF">EGC82_16590</name>
</gene>
<evidence type="ECO:0000313" key="6">
    <source>
        <dbReference type="Proteomes" id="UP000278035"/>
    </source>
</evidence>
<keyword evidence="6" id="KW-1185">Reference proteome</keyword>
<reference evidence="6" key="1">
    <citation type="submission" date="2018-11" db="EMBL/GenBank/DDBJ databases">
        <title>Shewanella sp. M2.</title>
        <authorList>
            <person name="Hwang Y.J."/>
            <person name="Hwang C.Y."/>
        </authorList>
    </citation>
    <scope>NUCLEOTIDE SEQUENCE [LARGE SCALE GENOMIC DNA]</scope>
    <source>
        <strain evidence="6">LMG 19866</strain>
    </source>
</reference>
<accession>A0A3G8LX27</accession>
<keyword evidence="2" id="KW-0106">Calcium</keyword>
<dbReference type="AlphaFoldDB" id="A0A3G8LX27"/>
<dbReference type="RefSeq" id="WP_124731740.1">
    <property type="nucleotide sequence ID" value="NZ_CBCSKC010000013.1"/>
</dbReference>
<evidence type="ECO:0000259" key="4">
    <source>
        <dbReference type="Pfam" id="PF05567"/>
    </source>
</evidence>
<evidence type="ECO:0000256" key="3">
    <source>
        <dbReference type="SAM" id="SignalP"/>
    </source>
</evidence>
<dbReference type="InterPro" id="IPR036465">
    <property type="entry name" value="vWFA_dom_sf"/>
</dbReference>
<dbReference type="Pfam" id="PF05567">
    <property type="entry name" value="T4P_PilY1"/>
    <property type="match status" value="1"/>
</dbReference>
<feature type="chain" id="PRO_5018231504" evidence="3">
    <location>
        <begin position="23"/>
        <end position="1176"/>
    </location>
</feature>
<dbReference type="EMBL" id="CP034015">
    <property type="protein sequence ID" value="AZG74226.1"/>
    <property type="molecule type" value="Genomic_DNA"/>
</dbReference>
<dbReference type="GO" id="GO:0046872">
    <property type="term" value="F:metal ion binding"/>
    <property type="evidence" value="ECO:0007669"/>
    <property type="project" value="UniProtKB-KW"/>
</dbReference>
<protein>
    <submittedName>
        <fullName evidence="5">Type IV pilin biogenesis protein</fullName>
    </submittedName>
</protein>
<sequence>MKNKIIMSVIAILVTISSGLFADDTELYLVDASARSGKRPQILFIFDNSGSMGTEDQQSVSPYCSSLDKAAKKCTYAAGFENYLNSYSGYINDNGIYWTAEGIDSSNAPTPDSPSDGRRFYAANNNCNKAVEALATTGQYTGYLREFKSKGNSGTWEPLAENNGFNQNQIVDCFQDILEYDPKNPGETKKGKNYLSYADGYPINTKLMYTTTTNSSARDQSFNSTGFGSEAPLTLYSANYLVWYKWVTTTDEGKNSGSTNTRMDIAKDALKSALINMSIPIDAGLAVFNLNYPSEGNADGGRIVSNIKEMTDSNQTQLIKTIYNLKSETNTPLCETLYEAYQFFSGGAVKYGNKDNNGSGQNKIQSYTPNTPASIKSSGSYTTPFKKCPDTAYVVYITDGAPTLDHSADSSIISLTALAEDKTADYSKFNFKNGNSDEYSYLPALAAYMANNDVVKDVLDLDGVDNKQTVKLYTIGFSSGADAAAKLLEEAAFRAGSKRDETTNISSGYFKASNGLALVEAINRVLKNILEVNTSFTSPSIASNNFDKTETFNAAYFAMFYPGAGPRWSGNLKKLKVNSNGEIVGPGGVKKAVDSDGNISSTTCTYWNTCAANASDGNNVTSGGVLPYLRETLKDRNIKTTSGGSIIDIDSSSFVSSHSQDTLDWLYGVDVDDDDNDESSTDIRIDIMGDPLHSKPLALNFGTSDTLDVRIILGTNQGLVHMFKDSDAGSDDYSVGSVIESWAFIPEELWSNIPIIRENNPTGDHSVYGMDLSPVAYTETDSSGKIDKAWLYLGMRRGGASYYALDISTPDTPTYKWMINSTTSGFEDLGQTWSEPVTTFVPGVDDPVLIFGGGMSSSDGTGEGVYIVNADTGPAGLIKLFTFSDMSSIATKVSILDSDNDGVTDRIYASDIGGSVWRMDLPSADKSTWTIFKFASISDGSSPNDRMFFSEPSIAQTQFSNIHSTSGVLSYQNTPYDAVAIGTGNRTHPLDTYTNDMFFVFQDRNVVTKSYSSTEAPATLVFSDLYDVTSAAPTSQTQNIEFGTKKGWYYDFTSAGEKSLSSSLIFDGKVYFTSFIPPAGGTIDYDLGVCDLSGEGRLYVLDLHKGTRTYSELYYDLGERVPDTPQIVIPKVDTGNDSIAYIIGVGKGECVGNDCKGTVVLGSGLTTNRIYYHIEE</sequence>
<organism evidence="5 6">
    <name type="scientific">Shewanella livingstonensis</name>
    <dbReference type="NCBI Taxonomy" id="150120"/>
    <lineage>
        <taxon>Bacteria</taxon>
        <taxon>Pseudomonadati</taxon>
        <taxon>Pseudomonadota</taxon>
        <taxon>Gammaproteobacteria</taxon>
        <taxon>Alteromonadales</taxon>
        <taxon>Shewanellaceae</taxon>
        <taxon>Shewanella</taxon>
    </lineage>
</organism>
<feature type="signal peptide" evidence="3">
    <location>
        <begin position="1"/>
        <end position="22"/>
    </location>
</feature>
<evidence type="ECO:0000256" key="2">
    <source>
        <dbReference type="ARBA" id="ARBA00022837"/>
    </source>
</evidence>